<protein>
    <recommendedName>
        <fullName evidence="4">YD repeat-containing protein</fullName>
    </recommendedName>
</protein>
<feature type="signal peptide" evidence="1">
    <location>
        <begin position="1"/>
        <end position="19"/>
    </location>
</feature>
<dbReference type="PROSITE" id="PS51257">
    <property type="entry name" value="PROKAR_LIPOPROTEIN"/>
    <property type="match status" value="1"/>
</dbReference>
<dbReference type="RefSeq" id="WP_379820540.1">
    <property type="nucleotide sequence ID" value="NZ_JBHUMD010000008.1"/>
</dbReference>
<dbReference type="EMBL" id="JBHUMD010000008">
    <property type="protein sequence ID" value="MFD2602041.1"/>
    <property type="molecule type" value="Genomic_DNA"/>
</dbReference>
<name>A0ABW5NSJ2_9FLAO</name>
<sequence>MKTKLVCALMALFFISCSSDDSTPVDNTVPEQSPKKLDKVLYTNYENNGEVSSTTEYIFDDHDKILSNKSFSAEGIVTFQSIYTYGDTGLLSKTESEDSDFDVRSKTEFTYDNSGRLIEYLYTLDTAEMSQLQYYLYTFQYNSDGTISNNLKGYLQSNNSGQENEEIVFYTEQRTYFVDAVGNIIKRTSDSSALDMESVFDGLDLQSYSSATGSGTITLSYGIGNALKGQYHNMFVNSYGNRQNAVLTNSFSVLAFGSTKYVTQSVEPGDSGSIIFNYNYEFDVFGYPIKITKYKNGGSQPSQIVTITYK</sequence>
<evidence type="ECO:0000256" key="1">
    <source>
        <dbReference type="SAM" id="SignalP"/>
    </source>
</evidence>
<proteinExistence type="predicted"/>
<evidence type="ECO:0008006" key="4">
    <source>
        <dbReference type="Google" id="ProtNLM"/>
    </source>
</evidence>
<comment type="caution">
    <text evidence="2">The sequence shown here is derived from an EMBL/GenBank/DDBJ whole genome shotgun (WGS) entry which is preliminary data.</text>
</comment>
<accession>A0ABW5NSJ2</accession>
<gene>
    <name evidence="2" type="ORF">ACFSR3_08230</name>
</gene>
<keyword evidence="1" id="KW-0732">Signal</keyword>
<dbReference type="Proteomes" id="UP001597480">
    <property type="component" value="Unassembled WGS sequence"/>
</dbReference>
<organism evidence="2 3">
    <name type="scientific">Flavobacterium suzhouense</name>
    <dbReference type="NCBI Taxonomy" id="1529638"/>
    <lineage>
        <taxon>Bacteria</taxon>
        <taxon>Pseudomonadati</taxon>
        <taxon>Bacteroidota</taxon>
        <taxon>Flavobacteriia</taxon>
        <taxon>Flavobacteriales</taxon>
        <taxon>Flavobacteriaceae</taxon>
        <taxon>Flavobacterium</taxon>
    </lineage>
</organism>
<evidence type="ECO:0000313" key="3">
    <source>
        <dbReference type="Proteomes" id="UP001597480"/>
    </source>
</evidence>
<keyword evidence="3" id="KW-1185">Reference proteome</keyword>
<evidence type="ECO:0000313" key="2">
    <source>
        <dbReference type="EMBL" id="MFD2602041.1"/>
    </source>
</evidence>
<feature type="chain" id="PRO_5045065034" description="YD repeat-containing protein" evidence="1">
    <location>
        <begin position="20"/>
        <end position="310"/>
    </location>
</feature>
<reference evidence="3" key="1">
    <citation type="journal article" date="2019" name="Int. J. Syst. Evol. Microbiol.">
        <title>The Global Catalogue of Microorganisms (GCM) 10K type strain sequencing project: providing services to taxonomists for standard genome sequencing and annotation.</title>
        <authorList>
            <consortium name="The Broad Institute Genomics Platform"/>
            <consortium name="The Broad Institute Genome Sequencing Center for Infectious Disease"/>
            <person name="Wu L."/>
            <person name="Ma J."/>
        </authorList>
    </citation>
    <scope>NUCLEOTIDE SEQUENCE [LARGE SCALE GENOMIC DNA]</scope>
    <source>
        <strain evidence="3">KCTC 42107</strain>
    </source>
</reference>